<keyword evidence="2" id="KW-0812">Transmembrane</keyword>
<dbReference type="EMBL" id="CP088295">
    <property type="protein sequence ID" value="UUY03313.1"/>
    <property type="molecule type" value="Genomic_DNA"/>
</dbReference>
<evidence type="ECO:0000256" key="2">
    <source>
        <dbReference type="SAM" id="Phobius"/>
    </source>
</evidence>
<accession>A0ABY5PF99</accession>
<evidence type="ECO:0008006" key="5">
    <source>
        <dbReference type="Google" id="ProtNLM"/>
    </source>
</evidence>
<feature type="region of interest" description="Disordered" evidence="1">
    <location>
        <begin position="83"/>
        <end position="103"/>
    </location>
</feature>
<gene>
    <name evidence="3" type="ORF">LRS13_22000</name>
</gene>
<protein>
    <recommendedName>
        <fullName evidence="5">DUF3618 domain-containing protein</fullName>
    </recommendedName>
</protein>
<evidence type="ECO:0000313" key="3">
    <source>
        <dbReference type="EMBL" id="UUY03313.1"/>
    </source>
</evidence>
<dbReference type="RefSeq" id="WP_353863823.1">
    <property type="nucleotide sequence ID" value="NZ_CP088295.1"/>
</dbReference>
<feature type="transmembrane region" description="Helical" evidence="2">
    <location>
        <begin position="59"/>
        <end position="79"/>
    </location>
</feature>
<keyword evidence="2" id="KW-0472">Membrane</keyword>
<name>A0ABY5PF99_9ACTN</name>
<keyword evidence="2" id="KW-1133">Transmembrane helix</keyword>
<evidence type="ECO:0000256" key="1">
    <source>
        <dbReference type="SAM" id="MobiDB-lite"/>
    </source>
</evidence>
<proteinExistence type="predicted"/>
<reference evidence="4" key="1">
    <citation type="submission" date="2021-11" db="EMBL/GenBank/DDBJ databases">
        <title>Cultivation dependent microbiological survey of springs from the worlds oldest radium mine currently devoted to the extraction of radon-saturated water.</title>
        <authorList>
            <person name="Kapinusova G."/>
            <person name="Smrhova T."/>
            <person name="Strejcek M."/>
            <person name="Suman J."/>
            <person name="Jani K."/>
            <person name="Pajer P."/>
            <person name="Uhlik O."/>
        </authorList>
    </citation>
    <scope>NUCLEOTIDE SEQUENCE [LARGE SCALE GENOMIC DNA]</scope>
    <source>
        <strain evidence="4">J379</strain>
    </source>
</reference>
<sequence>MSTGDAFDVEALLSRAFAPVDPPERLSLRLETTLQTLTDAAVDELEGWELRAMRDPRNWVRPVVATAVGASAGTALVVLRVRASQKKKQQSRNPAVQARKTADAVASEARKLLRR</sequence>
<evidence type="ECO:0000313" key="4">
    <source>
        <dbReference type="Proteomes" id="UP001058860"/>
    </source>
</evidence>
<organism evidence="3 4">
    <name type="scientific">Svornostia abyssi</name>
    <dbReference type="NCBI Taxonomy" id="2898438"/>
    <lineage>
        <taxon>Bacteria</taxon>
        <taxon>Bacillati</taxon>
        <taxon>Actinomycetota</taxon>
        <taxon>Thermoleophilia</taxon>
        <taxon>Solirubrobacterales</taxon>
        <taxon>Baekduiaceae</taxon>
        <taxon>Svornostia</taxon>
    </lineage>
</organism>
<dbReference type="Proteomes" id="UP001058860">
    <property type="component" value="Chromosome"/>
</dbReference>
<keyword evidence="4" id="KW-1185">Reference proteome</keyword>